<dbReference type="EMBL" id="JAAALK010000283">
    <property type="protein sequence ID" value="KAG8076841.1"/>
    <property type="molecule type" value="Genomic_DNA"/>
</dbReference>
<proteinExistence type="predicted"/>
<protein>
    <submittedName>
        <fullName evidence="1">Uncharacterized protein</fullName>
    </submittedName>
</protein>
<reference evidence="1" key="1">
    <citation type="journal article" date="2021" name="bioRxiv">
        <title>Whole Genome Assembly and Annotation of Northern Wild Rice, Zizania palustris L., Supports a Whole Genome Duplication in the Zizania Genus.</title>
        <authorList>
            <person name="Haas M."/>
            <person name="Kono T."/>
            <person name="Macchietto M."/>
            <person name="Millas R."/>
            <person name="McGilp L."/>
            <person name="Shao M."/>
            <person name="Duquette J."/>
            <person name="Hirsch C.N."/>
            <person name="Kimball J."/>
        </authorList>
    </citation>
    <scope>NUCLEOTIDE SEQUENCE</scope>
    <source>
        <tissue evidence="1">Fresh leaf tissue</tissue>
    </source>
</reference>
<dbReference type="Proteomes" id="UP000729402">
    <property type="component" value="Unassembled WGS sequence"/>
</dbReference>
<sequence>MALVLDVRLIEPRLVVVAGMRGDGEGMSLVDRLAPVAGTHQDEAGDDGAPTGLWGGGENVSVPGGLASAVVPHQREAGGDGSLVGVWPTDVVSGQAQVAAPTIKALESVGMMPVLLATT</sequence>
<evidence type="ECO:0000313" key="1">
    <source>
        <dbReference type="EMBL" id="KAG8076841.1"/>
    </source>
</evidence>
<evidence type="ECO:0000313" key="2">
    <source>
        <dbReference type="Proteomes" id="UP000729402"/>
    </source>
</evidence>
<keyword evidence="2" id="KW-1185">Reference proteome</keyword>
<organism evidence="1 2">
    <name type="scientific">Zizania palustris</name>
    <name type="common">Northern wild rice</name>
    <dbReference type="NCBI Taxonomy" id="103762"/>
    <lineage>
        <taxon>Eukaryota</taxon>
        <taxon>Viridiplantae</taxon>
        <taxon>Streptophyta</taxon>
        <taxon>Embryophyta</taxon>
        <taxon>Tracheophyta</taxon>
        <taxon>Spermatophyta</taxon>
        <taxon>Magnoliopsida</taxon>
        <taxon>Liliopsida</taxon>
        <taxon>Poales</taxon>
        <taxon>Poaceae</taxon>
        <taxon>BOP clade</taxon>
        <taxon>Oryzoideae</taxon>
        <taxon>Oryzeae</taxon>
        <taxon>Zizaniinae</taxon>
        <taxon>Zizania</taxon>
    </lineage>
</organism>
<reference evidence="1" key="2">
    <citation type="submission" date="2021-02" db="EMBL/GenBank/DDBJ databases">
        <authorList>
            <person name="Kimball J.A."/>
            <person name="Haas M.W."/>
            <person name="Macchietto M."/>
            <person name="Kono T."/>
            <person name="Duquette J."/>
            <person name="Shao M."/>
        </authorList>
    </citation>
    <scope>NUCLEOTIDE SEQUENCE</scope>
    <source>
        <tissue evidence="1">Fresh leaf tissue</tissue>
    </source>
</reference>
<name>A0A8J5SI71_ZIZPA</name>
<gene>
    <name evidence="1" type="ORF">GUJ93_ZPchr0006g41194</name>
</gene>
<dbReference type="AlphaFoldDB" id="A0A8J5SI71"/>
<accession>A0A8J5SI71</accession>
<comment type="caution">
    <text evidence="1">The sequence shown here is derived from an EMBL/GenBank/DDBJ whole genome shotgun (WGS) entry which is preliminary data.</text>
</comment>